<evidence type="ECO:0000256" key="1">
    <source>
        <dbReference type="SAM" id="MobiDB-lite"/>
    </source>
</evidence>
<dbReference type="EMBL" id="ACEQ02000011">
    <property type="protein sequence ID" value="EEZ75838.1"/>
    <property type="molecule type" value="Genomic_DNA"/>
</dbReference>
<name>D0W982_NEILA</name>
<gene>
    <name evidence="2" type="ORF">NEILACOT_04090</name>
</gene>
<evidence type="ECO:0000313" key="3">
    <source>
        <dbReference type="Proteomes" id="UP000003843"/>
    </source>
</evidence>
<feature type="region of interest" description="Disordered" evidence="1">
    <location>
        <begin position="1"/>
        <end position="70"/>
    </location>
</feature>
<dbReference type="Proteomes" id="UP000003843">
    <property type="component" value="Unassembled WGS sequence"/>
</dbReference>
<organism evidence="2 3">
    <name type="scientific">Neisseria lactamica ATCC 23970</name>
    <dbReference type="NCBI Taxonomy" id="546265"/>
    <lineage>
        <taxon>Bacteria</taxon>
        <taxon>Pseudomonadati</taxon>
        <taxon>Pseudomonadota</taxon>
        <taxon>Betaproteobacteria</taxon>
        <taxon>Neisseriales</taxon>
        <taxon>Neisseriaceae</taxon>
        <taxon>Neisseria</taxon>
    </lineage>
</organism>
<accession>D0W982</accession>
<proteinExistence type="predicted"/>
<reference evidence="2 3" key="1">
    <citation type="submission" date="2009-10" db="EMBL/GenBank/DDBJ databases">
        <authorList>
            <person name="Weinstock G."/>
            <person name="Sodergren E."/>
            <person name="Clifton S."/>
            <person name="Fulton L."/>
            <person name="Fulton B."/>
            <person name="Courtney L."/>
            <person name="Fronick C."/>
            <person name="Harrison M."/>
            <person name="Strong C."/>
            <person name="Farmer C."/>
            <person name="Delahaunty K."/>
            <person name="Markovic C."/>
            <person name="Hall O."/>
            <person name="Minx P."/>
            <person name="Tomlinson C."/>
            <person name="Mitreva M."/>
            <person name="Nelson J."/>
            <person name="Hou S."/>
            <person name="Wollam A."/>
            <person name="Pepin K.H."/>
            <person name="Johnson M."/>
            <person name="Bhonagiri V."/>
            <person name="Nash W.E."/>
            <person name="Warren W."/>
            <person name="Chinwalla A."/>
            <person name="Mardis E.R."/>
            <person name="Wilson R.K."/>
        </authorList>
    </citation>
    <scope>NUCLEOTIDE SEQUENCE [LARGE SCALE GENOMIC DNA]</scope>
    <source>
        <strain evidence="2 3">ATCC 23970</strain>
    </source>
</reference>
<dbReference type="AlphaFoldDB" id="D0W982"/>
<sequence length="70" mass="7285">MSKQPLVNTSGRGNNAKRAANDSGGQIFDSKSGTDQASTIKASDKNHKRQKNPHDTEAYAKGKAGGANAV</sequence>
<evidence type="ECO:0000313" key="2">
    <source>
        <dbReference type="EMBL" id="EEZ75838.1"/>
    </source>
</evidence>
<protein>
    <submittedName>
        <fullName evidence="2">Uncharacterized protein</fullName>
    </submittedName>
</protein>
<feature type="compositionally biased region" description="Polar residues" evidence="1">
    <location>
        <begin position="29"/>
        <end position="41"/>
    </location>
</feature>
<feature type="compositionally biased region" description="Polar residues" evidence="1">
    <location>
        <begin position="1"/>
        <end position="13"/>
    </location>
</feature>
<comment type="caution">
    <text evidence="2">The sequence shown here is derived from an EMBL/GenBank/DDBJ whole genome shotgun (WGS) entry which is preliminary data.</text>
</comment>